<dbReference type="GO" id="GO:0046657">
    <property type="term" value="P:folic acid catabolic process"/>
    <property type="evidence" value="ECO:0007669"/>
    <property type="project" value="TreeGrafter"/>
</dbReference>
<dbReference type="GO" id="GO:0071713">
    <property type="term" value="F:para-aminobenzoyl-glutamate hydrolase activity"/>
    <property type="evidence" value="ECO:0007669"/>
    <property type="project" value="TreeGrafter"/>
</dbReference>
<dbReference type="SUPFAM" id="SSF53187">
    <property type="entry name" value="Zn-dependent exopeptidases"/>
    <property type="match status" value="1"/>
</dbReference>
<evidence type="ECO:0000259" key="2">
    <source>
        <dbReference type="Pfam" id="PF07687"/>
    </source>
</evidence>
<comment type="similarity">
    <text evidence="1">Belongs to the peptidase M20A family.</text>
</comment>
<protein>
    <recommendedName>
        <fullName evidence="1">Peptidase M20 domain-containing protein 2</fullName>
    </recommendedName>
</protein>
<dbReference type="InterPro" id="IPR017439">
    <property type="entry name" value="Amidohydrolase"/>
</dbReference>
<dbReference type="InterPro" id="IPR036264">
    <property type="entry name" value="Bact_exopeptidase_dim_dom"/>
</dbReference>
<accession>A0A415P7F4</accession>
<evidence type="ECO:0000256" key="1">
    <source>
        <dbReference type="PIRNR" id="PIRNR037226"/>
    </source>
</evidence>
<evidence type="ECO:0000313" key="4">
    <source>
        <dbReference type="Proteomes" id="UP000284868"/>
    </source>
</evidence>
<dbReference type="GO" id="GO:0016805">
    <property type="term" value="F:dipeptidase activity"/>
    <property type="evidence" value="ECO:0007669"/>
    <property type="project" value="InterPro"/>
</dbReference>
<sequence>MNNLEYDNYVECLMDDLWNIAQFIHSNPELAFCEFKSSEKQCEYLEVNGFKVEKGICGLETAFKAQIGNGKPHIAILSEYDALPDLGHACGHNLISTSALGTIVALKKFLENKKYEGTISIIGTPAEESGGGKIVLLQQGVFENVDAVFMMHPTSDKTRLAGECMSSMRLHMEFFGKSAHSGSHPEDGINALSAANLYFIATGLLRQQFKGDMRLSGIITNGGRQTGLIPDYVEIKGSISSFNLAELKKNVKKVENCAKGSALAMGCALKFEATEGYQGRIPNKTLSDICRKELENLGEPLLDGMPFDFGGEDLGNVSRLIPICNPYVTIFPDFKISNHTEQFRDLANSEAGYRCIDITCKAMGRSIIYLLENPHVIDVAKEELKERLLKE</sequence>
<name>A0A415P7F4_9FIRM</name>
<dbReference type="OrthoDB" id="9781032at2"/>
<dbReference type="PANTHER" id="PTHR30575">
    <property type="entry name" value="PEPTIDASE M20"/>
    <property type="match status" value="1"/>
</dbReference>
<dbReference type="CDD" id="cd03887">
    <property type="entry name" value="M20_Acy1L2"/>
    <property type="match status" value="1"/>
</dbReference>
<dbReference type="Proteomes" id="UP000284868">
    <property type="component" value="Unassembled WGS sequence"/>
</dbReference>
<comment type="caution">
    <text evidence="3">The sequence shown here is derived from an EMBL/GenBank/DDBJ whole genome shotgun (WGS) entry which is preliminary data.</text>
</comment>
<feature type="domain" description="Peptidase M20 dimerisation" evidence="2">
    <location>
        <begin position="167"/>
        <end position="259"/>
    </location>
</feature>
<reference evidence="3 4" key="1">
    <citation type="submission" date="2018-08" db="EMBL/GenBank/DDBJ databases">
        <title>A genome reference for cultivated species of the human gut microbiota.</title>
        <authorList>
            <person name="Zou Y."/>
            <person name="Xue W."/>
            <person name="Luo G."/>
        </authorList>
    </citation>
    <scope>NUCLEOTIDE SEQUENCE [LARGE SCALE GENOMIC DNA]</scope>
    <source>
        <strain evidence="3 4">AF35-6BH</strain>
    </source>
</reference>
<dbReference type="AlphaFoldDB" id="A0A415P7F4"/>
<proteinExistence type="inferred from homology"/>
<dbReference type="InterPro" id="IPR052030">
    <property type="entry name" value="Peptidase_M20/M20A_hydrolases"/>
</dbReference>
<evidence type="ECO:0000313" key="3">
    <source>
        <dbReference type="EMBL" id="RHM08674.1"/>
    </source>
</evidence>
<dbReference type="NCBIfam" id="TIGR01891">
    <property type="entry name" value="amidohydrolases"/>
    <property type="match status" value="1"/>
</dbReference>
<dbReference type="InterPro" id="IPR017144">
    <property type="entry name" value="Xaa-Arg_dipeptidase"/>
</dbReference>
<dbReference type="PANTHER" id="PTHR30575:SF0">
    <property type="entry name" value="XAA-ARG DIPEPTIDASE"/>
    <property type="match status" value="1"/>
</dbReference>
<dbReference type="InterPro" id="IPR002933">
    <property type="entry name" value="Peptidase_M20"/>
</dbReference>
<dbReference type="Gene3D" id="3.40.630.10">
    <property type="entry name" value="Zn peptidases"/>
    <property type="match status" value="1"/>
</dbReference>
<dbReference type="InterPro" id="IPR011650">
    <property type="entry name" value="Peptidase_M20_dimer"/>
</dbReference>
<dbReference type="SUPFAM" id="SSF55031">
    <property type="entry name" value="Bacterial exopeptidase dimerisation domain"/>
    <property type="match status" value="1"/>
</dbReference>
<dbReference type="Gene3D" id="3.30.70.360">
    <property type="match status" value="1"/>
</dbReference>
<dbReference type="Pfam" id="PF01546">
    <property type="entry name" value="Peptidase_M20"/>
    <property type="match status" value="1"/>
</dbReference>
<dbReference type="PIRSF" id="PIRSF037226">
    <property type="entry name" value="Amidohydrolase_ACY1L2_prd"/>
    <property type="match status" value="1"/>
</dbReference>
<gene>
    <name evidence="3" type="ORF">DWZ83_07915</name>
</gene>
<dbReference type="Pfam" id="PF07687">
    <property type="entry name" value="M20_dimer"/>
    <property type="match status" value="1"/>
</dbReference>
<dbReference type="EMBL" id="QRPK01000045">
    <property type="protein sequence ID" value="RHM08674.1"/>
    <property type="molecule type" value="Genomic_DNA"/>
</dbReference>
<dbReference type="GO" id="GO:0005737">
    <property type="term" value="C:cytoplasm"/>
    <property type="evidence" value="ECO:0007669"/>
    <property type="project" value="TreeGrafter"/>
</dbReference>
<keyword evidence="4" id="KW-1185">Reference proteome</keyword>
<organism evidence="3 4">
    <name type="scientific">Amedibacillus dolichus</name>
    <dbReference type="NCBI Taxonomy" id="31971"/>
    <lineage>
        <taxon>Bacteria</taxon>
        <taxon>Bacillati</taxon>
        <taxon>Bacillota</taxon>
        <taxon>Erysipelotrichia</taxon>
        <taxon>Erysipelotrichales</taxon>
        <taxon>Erysipelotrichaceae</taxon>
        <taxon>Amedibacillus</taxon>
    </lineage>
</organism>